<feature type="non-terminal residue" evidence="1">
    <location>
        <position position="21"/>
    </location>
</feature>
<reference evidence="1 2" key="1">
    <citation type="journal article" date="2014" name="Am. J. Bot.">
        <title>Genome assembly and annotation for red clover (Trifolium pratense; Fabaceae).</title>
        <authorList>
            <person name="Istvanek J."/>
            <person name="Jaros M."/>
            <person name="Krenek A."/>
            <person name="Repkova J."/>
        </authorList>
    </citation>
    <scope>NUCLEOTIDE SEQUENCE [LARGE SCALE GENOMIC DNA]</scope>
    <source>
        <strain evidence="2">cv. Tatra</strain>
        <tissue evidence="1">Young leaves</tissue>
    </source>
</reference>
<comment type="caution">
    <text evidence="1">The sequence shown here is derived from an EMBL/GenBank/DDBJ whole genome shotgun (WGS) entry which is preliminary data.</text>
</comment>
<dbReference type="AlphaFoldDB" id="A0A2K3K6M8"/>
<protein>
    <submittedName>
        <fullName evidence="1">Uncharacterized protein</fullName>
    </submittedName>
</protein>
<sequence length="21" mass="2599">MHNLRQYDVPLHKYIALMDLQ</sequence>
<evidence type="ECO:0000313" key="1">
    <source>
        <dbReference type="EMBL" id="PNX61948.1"/>
    </source>
</evidence>
<name>A0A2K3K6M8_TRIPR</name>
<gene>
    <name evidence="1" type="ORF">L195_g060915</name>
</gene>
<dbReference type="EMBL" id="ASHM01144567">
    <property type="protein sequence ID" value="PNX61948.1"/>
    <property type="molecule type" value="Genomic_DNA"/>
</dbReference>
<accession>A0A2K3K6M8</accession>
<reference evidence="1 2" key="2">
    <citation type="journal article" date="2017" name="Front. Plant Sci.">
        <title>Gene Classification and Mining of Molecular Markers Useful in Red Clover (Trifolium pratense) Breeding.</title>
        <authorList>
            <person name="Istvanek J."/>
            <person name="Dluhosova J."/>
            <person name="Dluhos P."/>
            <person name="Patkova L."/>
            <person name="Nedelnik J."/>
            <person name="Repkova J."/>
        </authorList>
    </citation>
    <scope>NUCLEOTIDE SEQUENCE [LARGE SCALE GENOMIC DNA]</scope>
    <source>
        <strain evidence="2">cv. Tatra</strain>
        <tissue evidence="1">Young leaves</tissue>
    </source>
</reference>
<evidence type="ECO:0000313" key="2">
    <source>
        <dbReference type="Proteomes" id="UP000236291"/>
    </source>
</evidence>
<proteinExistence type="predicted"/>
<dbReference type="Proteomes" id="UP000236291">
    <property type="component" value="Unassembled WGS sequence"/>
</dbReference>
<organism evidence="1 2">
    <name type="scientific">Trifolium pratense</name>
    <name type="common">Red clover</name>
    <dbReference type="NCBI Taxonomy" id="57577"/>
    <lineage>
        <taxon>Eukaryota</taxon>
        <taxon>Viridiplantae</taxon>
        <taxon>Streptophyta</taxon>
        <taxon>Embryophyta</taxon>
        <taxon>Tracheophyta</taxon>
        <taxon>Spermatophyta</taxon>
        <taxon>Magnoliopsida</taxon>
        <taxon>eudicotyledons</taxon>
        <taxon>Gunneridae</taxon>
        <taxon>Pentapetalae</taxon>
        <taxon>rosids</taxon>
        <taxon>fabids</taxon>
        <taxon>Fabales</taxon>
        <taxon>Fabaceae</taxon>
        <taxon>Papilionoideae</taxon>
        <taxon>50 kb inversion clade</taxon>
        <taxon>NPAAA clade</taxon>
        <taxon>Hologalegina</taxon>
        <taxon>IRL clade</taxon>
        <taxon>Trifolieae</taxon>
        <taxon>Trifolium</taxon>
    </lineage>
</organism>